<dbReference type="EMBL" id="CP095061">
    <property type="protein sequence ID" value="UOQ66168.1"/>
    <property type="molecule type" value="Genomic_DNA"/>
</dbReference>
<evidence type="ECO:0008006" key="3">
    <source>
        <dbReference type="Google" id="ProtNLM"/>
    </source>
</evidence>
<sequence length="146" mass="16569">MATFPPLDYLDLNYRSDLGIVTARWTRPVASHELRAGYQSILQYAATCSDCRYWLIDSRRRLEVDTRDVYWLTDVFYPTLRRHMHGVVFLAFLAAPYQLCHLQDAPVPALPRNQGDNCSLSQFTDEGAAVHWLLAQGAQPAVQAVA</sequence>
<evidence type="ECO:0000313" key="2">
    <source>
        <dbReference type="Proteomes" id="UP000830401"/>
    </source>
</evidence>
<accession>A0ABY4G5T3</accession>
<name>A0ABY4G5T3_9BACT</name>
<keyword evidence="2" id="KW-1185">Reference proteome</keyword>
<gene>
    <name evidence="1" type="ORF">MUN86_22180</name>
</gene>
<protein>
    <recommendedName>
        <fullName evidence="3">STAS/SEC14 domain-containing protein</fullName>
    </recommendedName>
</protein>
<organism evidence="1 2">
    <name type="scientific">Hymenobacter volaticus</name>
    <dbReference type="NCBI Taxonomy" id="2932254"/>
    <lineage>
        <taxon>Bacteria</taxon>
        <taxon>Pseudomonadati</taxon>
        <taxon>Bacteroidota</taxon>
        <taxon>Cytophagia</taxon>
        <taxon>Cytophagales</taxon>
        <taxon>Hymenobacteraceae</taxon>
        <taxon>Hymenobacter</taxon>
    </lineage>
</organism>
<proteinExistence type="predicted"/>
<evidence type="ECO:0000313" key="1">
    <source>
        <dbReference type="EMBL" id="UOQ66168.1"/>
    </source>
</evidence>
<reference evidence="1" key="1">
    <citation type="submission" date="2022-04" db="EMBL/GenBank/DDBJ databases">
        <title>Hymenobacter sp. isolated from the air.</title>
        <authorList>
            <person name="Won M."/>
            <person name="Lee C.-M."/>
            <person name="Woen H.-Y."/>
            <person name="Kwon S.-W."/>
        </authorList>
    </citation>
    <scope>NUCLEOTIDE SEQUENCE</scope>
    <source>
        <strain evidence="1">5420S-77</strain>
    </source>
</reference>
<dbReference type="RefSeq" id="WP_245120146.1">
    <property type="nucleotide sequence ID" value="NZ_CP095061.1"/>
</dbReference>
<dbReference type="Proteomes" id="UP000830401">
    <property type="component" value="Chromosome"/>
</dbReference>